<dbReference type="InterPro" id="IPR036612">
    <property type="entry name" value="KH_dom_type_1_sf"/>
</dbReference>
<dbReference type="AlphaFoldDB" id="A0A8U0QYW9"/>
<dbReference type="Pfam" id="PF23052">
    <property type="entry name" value="KH_N4BP1_2nd"/>
    <property type="match status" value="1"/>
</dbReference>
<feature type="compositionally biased region" description="Basic and acidic residues" evidence="2">
    <location>
        <begin position="547"/>
        <end position="561"/>
    </location>
</feature>
<feature type="compositionally biased region" description="Basic and acidic residues" evidence="2">
    <location>
        <begin position="525"/>
        <end position="538"/>
    </location>
</feature>
<reference evidence="10" key="1">
    <citation type="submission" date="2025-08" db="UniProtKB">
        <authorList>
            <consortium name="RefSeq"/>
        </authorList>
    </citation>
    <scope>IDENTIFICATION</scope>
    <source>
        <tissue evidence="10">White muscle</tissue>
    </source>
</reference>
<feature type="domain" description="N4BP1 second type I KH-domain" evidence="5">
    <location>
        <begin position="97"/>
        <end position="220"/>
    </location>
</feature>
<dbReference type="InterPro" id="IPR051101">
    <property type="entry name" value="ZC3H12/N4BP1_RNase_Reg"/>
</dbReference>
<feature type="compositionally biased region" description="Acidic residues" evidence="2">
    <location>
        <begin position="407"/>
        <end position="419"/>
    </location>
</feature>
<dbReference type="Gene3D" id="3.40.50.11980">
    <property type="match status" value="1"/>
</dbReference>
<dbReference type="InterPro" id="IPR021869">
    <property type="entry name" value="RNase_Zc3h12_NYN"/>
</dbReference>
<feature type="region of interest" description="Disordered" evidence="2">
    <location>
        <begin position="490"/>
        <end position="568"/>
    </location>
</feature>
<dbReference type="Pfam" id="PF23054">
    <property type="entry name" value="UBA_N4BP1_C"/>
    <property type="match status" value="1"/>
</dbReference>
<feature type="region of interest" description="Disordered" evidence="2">
    <location>
        <begin position="719"/>
        <end position="765"/>
    </location>
</feature>
<name>A0A8U0QYW9_SALNM</name>
<evidence type="ECO:0000256" key="1">
    <source>
        <dbReference type="ARBA" id="ARBA00038274"/>
    </source>
</evidence>
<evidence type="ECO:0000259" key="3">
    <source>
        <dbReference type="Pfam" id="PF11977"/>
    </source>
</evidence>
<dbReference type="Proteomes" id="UP000808372">
    <property type="component" value="Chromosome 6"/>
</dbReference>
<evidence type="ECO:0000259" key="8">
    <source>
        <dbReference type="Pfam" id="PF23255"/>
    </source>
</evidence>
<organism evidence="9 10">
    <name type="scientific">Salvelinus namaycush</name>
    <name type="common">Lake trout</name>
    <name type="synonym">Salmo namaycush</name>
    <dbReference type="NCBI Taxonomy" id="8040"/>
    <lineage>
        <taxon>Eukaryota</taxon>
        <taxon>Metazoa</taxon>
        <taxon>Chordata</taxon>
        <taxon>Craniata</taxon>
        <taxon>Vertebrata</taxon>
        <taxon>Euteleostomi</taxon>
        <taxon>Actinopterygii</taxon>
        <taxon>Neopterygii</taxon>
        <taxon>Teleostei</taxon>
        <taxon>Protacanthopterygii</taxon>
        <taxon>Salmoniformes</taxon>
        <taxon>Salmonidae</taxon>
        <taxon>Salmoninae</taxon>
        <taxon>Salvelinus</taxon>
    </lineage>
</organism>
<accession>A0A8U0QYW9</accession>
<evidence type="ECO:0000256" key="2">
    <source>
        <dbReference type="SAM" id="MobiDB-lite"/>
    </source>
</evidence>
<feature type="compositionally biased region" description="Basic and acidic residues" evidence="2">
    <location>
        <begin position="381"/>
        <end position="406"/>
    </location>
</feature>
<dbReference type="Pfam" id="PF11977">
    <property type="entry name" value="RNase_Zc3h12a"/>
    <property type="match status" value="1"/>
</dbReference>
<dbReference type="InterPro" id="IPR056630">
    <property type="entry name" value="KH_N4BP1_2nd"/>
</dbReference>
<dbReference type="GO" id="GO:0004521">
    <property type="term" value="F:RNA endonuclease activity"/>
    <property type="evidence" value="ECO:0007669"/>
    <property type="project" value="TreeGrafter"/>
</dbReference>
<dbReference type="GO" id="GO:0036464">
    <property type="term" value="C:cytoplasmic ribonucleoprotein granule"/>
    <property type="evidence" value="ECO:0007669"/>
    <property type="project" value="TreeGrafter"/>
</dbReference>
<feature type="region of interest" description="Disordered" evidence="2">
    <location>
        <begin position="670"/>
        <end position="701"/>
    </location>
</feature>
<dbReference type="InterPro" id="IPR055498">
    <property type="entry name" value="DUF7070"/>
</dbReference>
<dbReference type="RefSeq" id="XP_038852132.1">
    <property type="nucleotide sequence ID" value="XM_038996204.1"/>
</dbReference>
<evidence type="ECO:0000259" key="4">
    <source>
        <dbReference type="Pfam" id="PF23050"/>
    </source>
</evidence>
<feature type="region of interest" description="Disordered" evidence="2">
    <location>
        <begin position="614"/>
        <end position="639"/>
    </location>
</feature>
<evidence type="ECO:0000259" key="6">
    <source>
        <dbReference type="Pfam" id="PF23053"/>
    </source>
</evidence>
<feature type="compositionally biased region" description="Basic and acidic residues" evidence="2">
    <location>
        <begin position="490"/>
        <end position="517"/>
    </location>
</feature>
<feature type="domain" description="RNase NYN" evidence="3">
    <location>
        <begin position="867"/>
        <end position="1019"/>
    </location>
</feature>
<evidence type="ECO:0000259" key="5">
    <source>
        <dbReference type="Pfam" id="PF23052"/>
    </source>
</evidence>
<evidence type="ECO:0000259" key="7">
    <source>
        <dbReference type="Pfam" id="PF23054"/>
    </source>
</evidence>
<feature type="region of interest" description="Disordered" evidence="2">
    <location>
        <begin position="1"/>
        <end position="27"/>
    </location>
</feature>
<feature type="compositionally biased region" description="Pro residues" evidence="2">
    <location>
        <begin position="750"/>
        <end position="765"/>
    </location>
</feature>
<feature type="domain" description="N4BP1 UBA-like" evidence="6">
    <location>
        <begin position="429"/>
        <end position="473"/>
    </location>
</feature>
<dbReference type="SUPFAM" id="SSF54791">
    <property type="entry name" value="Eukaryotic type KH-domain (KH-domain type I)"/>
    <property type="match status" value="1"/>
</dbReference>
<dbReference type="PANTHER" id="PTHR12876:SF28">
    <property type="entry name" value="PROTEIN KHNYN"/>
    <property type="match status" value="1"/>
</dbReference>
<keyword evidence="9" id="KW-1185">Reference proteome</keyword>
<dbReference type="Pfam" id="PF23050">
    <property type="entry name" value="KH_N4BP1_1st"/>
    <property type="match status" value="1"/>
</dbReference>
<dbReference type="GO" id="GO:0005634">
    <property type="term" value="C:nucleus"/>
    <property type="evidence" value="ECO:0007669"/>
    <property type="project" value="TreeGrafter"/>
</dbReference>
<evidence type="ECO:0000313" key="10">
    <source>
        <dbReference type="RefSeq" id="XP_038852132.1"/>
    </source>
</evidence>
<feature type="compositionally biased region" description="Polar residues" evidence="2">
    <location>
        <begin position="725"/>
        <end position="740"/>
    </location>
</feature>
<feature type="domain" description="DUF7070" evidence="8">
    <location>
        <begin position="569"/>
        <end position="616"/>
    </location>
</feature>
<gene>
    <name evidence="10" type="primary">LOC120049787</name>
</gene>
<feature type="region of interest" description="Disordered" evidence="2">
    <location>
        <begin position="1053"/>
        <end position="1081"/>
    </location>
</feature>
<dbReference type="InterPro" id="IPR056631">
    <property type="entry name" value="UBA_N4BP1"/>
</dbReference>
<protein>
    <submittedName>
        <fullName evidence="10">NEDD4-binding protein 1-like</fullName>
    </submittedName>
</protein>
<feature type="region of interest" description="Disordered" evidence="2">
    <location>
        <begin position="381"/>
        <end position="422"/>
    </location>
</feature>
<sequence length="1138" mass="125318">MASALSHLSPMSGREREGWSDGGGEDQVEDEFACSGALRGALLSFHPSLERIFGVSFMIGREEDAVLPHDGQIWLKLTGGRNDVVAAKLFVKGVVNQEAPQEVPYPGVLHCVFCGARGLFMDCLIRNTSARIVVVSPGFLLISGLAEPVVRAYSLITDLVERSKGTQGQLSEPSDRTAGETLDSRRAFKSLVERWDDRHTLDLLVLPGAVKETLLDLVRESWLGSNTGPGGLNPGHGGSNPGHGCLNPGPGLGLNLGLGGSRDGVGLMDTDTQRLWDSQYELEALTLMDSRIGTRAGEARDIQEVQGISMTKSTTKPSEHSYHNQDPGLRNIEQFSQQTFTTAPVKGREGSRYGTHGGIGIGNEAAPRDPIFHSFPQNEDIRGRAEGSEGAKEVQGHSPQEVKEGHLEEEEEMETEEGEGNMLSVGSKEEFGLLLKFFTAMGYAEDVVLRVLAQTRPREASQILDLVQQEQNRTRLAMNGLVELAHREVEERGREGEECGGEEVRGKRSGIDKRVEMEGGVGEGVRAREEQREEKGRGGESAGLSEEVGRGEGGRESDEGNSKGGEVGNEEDFVLGVLKRAAANCGYTEEKVTEVYSTLPELSIRQLLLELQREGTRETEAKSQDRVRDEPREVNEVDSEVRKKKCRKEETEKERGKERKAPAQTFTTTENRGVERKNAKGERKTDEVGGVKVPNRTVDGPVRVEPDLAQWNAVMNQVPFPTHGLQKNPTQTRQQPAQTHTPRRASPPLVRGPPQPTYPITLPPQPTNLPLFPHQLVYPLTQPHQTTLDSALTVNNSSATRVKEKRGFLTLATEVPERKGLPAPAVERWGLPPMAAGSLVTGQQRFLEGLQTPFDLKLTDQPGDPGLRMVVIDGSNVAMSHGLGHFFSCRGIALAVQHFWNRGHRRVSTFLPQWRQKRDSRVKEQHYLTDLQNLGLLSYTPSREIEGKRINSYDDRFMLQLAQETDGVIVTNDNLRDLLDESHKWRDIIKKRLLQYTFVGDHFMVPDDPLGREGPHLDDFLRSLHWTPVPGSHSFAGIASTPFPQAPRAQTEVLKSSQARGRGKRKGQAKAGHGSPGMDLVPGMGLGLDMERSAAETSRLRESLSQVFPGQDSIVTLVLQCNPTVTDINSLSDFMLQQ</sequence>
<dbReference type="KEGG" id="snh:120049787"/>
<dbReference type="GeneID" id="120049787"/>
<feature type="domain" description="N4BP1 first type I KH-domain" evidence="4">
    <location>
        <begin position="30"/>
        <end position="96"/>
    </location>
</feature>
<feature type="domain" description="N4BP1 C-terminal UBA" evidence="7">
    <location>
        <begin position="1091"/>
        <end position="1137"/>
    </location>
</feature>
<dbReference type="PANTHER" id="PTHR12876">
    <property type="entry name" value="N4BP1-RELATED"/>
    <property type="match status" value="1"/>
</dbReference>
<dbReference type="Pfam" id="PF23053">
    <property type="entry name" value="UBA_N4BP1"/>
    <property type="match status" value="1"/>
</dbReference>
<dbReference type="GO" id="GO:0003729">
    <property type="term" value="F:mRNA binding"/>
    <property type="evidence" value="ECO:0007669"/>
    <property type="project" value="TreeGrafter"/>
</dbReference>
<comment type="similarity">
    <text evidence="1">Belongs to the N4BP1 family.</text>
</comment>
<evidence type="ECO:0000313" key="9">
    <source>
        <dbReference type="Proteomes" id="UP000808372"/>
    </source>
</evidence>
<dbReference type="InterPro" id="IPR056578">
    <property type="entry name" value="UBA_N4BP1_C"/>
</dbReference>
<dbReference type="OrthoDB" id="392925at2759"/>
<feature type="compositionally biased region" description="Basic and acidic residues" evidence="2">
    <location>
        <begin position="672"/>
        <end position="689"/>
    </location>
</feature>
<dbReference type="FunFam" id="3.40.50.11980:FF:000001">
    <property type="entry name" value="ZC3H12A isoform 1"/>
    <property type="match status" value="1"/>
</dbReference>
<dbReference type="InterPro" id="IPR056629">
    <property type="entry name" value="KH_N4BP1_1st"/>
</dbReference>
<proteinExistence type="inferred from homology"/>
<dbReference type="Pfam" id="PF23255">
    <property type="entry name" value="DUF7070"/>
    <property type="match status" value="1"/>
</dbReference>